<reference evidence="1" key="1">
    <citation type="submission" date="2020-04" db="EMBL/GenBank/DDBJ databases">
        <authorList>
            <person name="Alioto T."/>
            <person name="Alioto T."/>
            <person name="Gomez Garrido J."/>
        </authorList>
    </citation>
    <scope>NUCLEOTIDE SEQUENCE</scope>
    <source>
        <strain evidence="1">A484AB</strain>
    </source>
</reference>
<organism evidence="1 2">
    <name type="scientific">Paramuricea clavata</name>
    <name type="common">Red gorgonian</name>
    <name type="synonym">Violescent sea-whip</name>
    <dbReference type="NCBI Taxonomy" id="317549"/>
    <lineage>
        <taxon>Eukaryota</taxon>
        <taxon>Metazoa</taxon>
        <taxon>Cnidaria</taxon>
        <taxon>Anthozoa</taxon>
        <taxon>Octocorallia</taxon>
        <taxon>Malacalcyonacea</taxon>
        <taxon>Plexauridae</taxon>
        <taxon>Paramuricea</taxon>
    </lineage>
</organism>
<dbReference type="EMBL" id="CACRXK020024353">
    <property type="protein sequence ID" value="CAB4038563.1"/>
    <property type="molecule type" value="Genomic_DNA"/>
</dbReference>
<dbReference type="AlphaFoldDB" id="A0A7D9JZK0"/>
<protein>
    <submittedName>
        <fullName evidence="1">Uncharacterized protein</fullName>
    </submittedName>
</protein>
<evidence type="ECO:0000313" key="2">
    <source>
        <dbReference type="Proteomes" id="UP001152795"/>
    </source>
</evidence>
<accession>A0A7D9JZK0</accession>
<dbReference type="Proteomes" id="UP001152795">
    <property type="component" value="Unassembled WGS sequence"/>
</dbReference>
<gene>
    <name evidence="1" type="ORF">PACLA_8A077122</name>
</gene>
<keyword evidence="2" id="KW-1185">Reference proteome</keyword>
<comment type="caution">
    <text evidence="1">The sequence shown here is derived from an EMBL/GenBank/DDBJ whole genome shotgun (WGS) entry which is preliminary data.</text>
</comment>
<sequence>MEENSFQHLDPIGPLELNYEVIASLSKRKLISLLRMCKMNVHKGREGDY</sequence>
<evidence type="ECO:0000313" key="1">
    <source>
        <dbReference type="EMBL" id="CAB4038563.1"/>
    </source>
</evidence>
<proteinExistence type="predicted"/>
<name>A0A7D9JZK0_PARCT</name>